<dbReference type="RefSeq" id="XP_024577529.1">
    <property type="nucleotide sequence ID" value="XM_024726898.1"/>
</dbReference>
<dbReference type="GeneID" id="36406378"/>
<reference evidence="2" key="1">
    <citation type="submission" date="2014-09" db="EMBL/GenBank/DDBJ databases">
        <authorList>
            <person name="Sharma Rahul"/>
            <person name="Thines Marco"/>
        </authorList>
    </citation>
    <scope>NUCLEOTIDE SEQUENCE [LARGE SCALE GENOMIC DNA]</scope>
</reference>
<evidence type="ECO:0000313" key="2">
    <source>
        <dbReference type="Proteomes" id="UP000054928"/>
    </source>
</evidence>
<dbReference type="Proteomes" id="UP000054928">
    <property type="component" value="Unassembled WGS sequence"/>
</dbReference>
<dbReference type="AlphaFoldDB" id="A0A0P1AKK7"/>
<organism evidence="1 2">
    <name type="scientific">Plasmopara halstedii</name>
    <name type="common">Downy mildew of sunflower</name>
    <dbReference type="NCBI Taxonomy" id="4781"/>
    <lineage>
        <taxon>Eukaryota</taxon>
        <taxon>Sar</taxon>
        <taxon>Stramenopiles</taxon>
        <taxon>Oomycota</taxon>
        <taxon>Peronosporomycetes</taxon>
        <taxon>Peronosporales</taxon>
        <taxon>Peronosporaceae</taxon>
        <taxon>Plasmopara</taxon>
    </lineage>
</organism>
<protein>
    <submittedName>
        <fullName evidence="1">Uncharacterized protein</fullName>
    </submittedName>
</protein>
<name>A0A0P1AKK7_PLAHL</name>
<evidence type="ECO:0000313" key="1">
    <source>
        <dbReference type="EMBL" id="CEG41160.1"/>
    </source>
</evidence>
<sequence length="102" mass="11176">MEKHVYLTFLQVHTANINISPHSLAPLVSFLVPILYFWASGKEKSSVGGTCKLAQQWQYIDSTLSLRNCRHAVNSVVSQLMGTISGAIVPSASSGSEFDYFP</sequence>
<keyword evidence="2" id="KW-1185">Reference proteome</keyword>
<accession>A0A0P1AKK7</accession>
<proteinExistence type="predicted"/>
<dbReference type="EMBL" id="CCYD01000524">
    <property type="protein sequence ID" value="CEG41160.1"/>
    <property type="molecule type" value="Genomic_DNA"/>
</dbReference>